<protein>
    <submittedName>
        <fullName evidence="2">Uncharacterized protein</fullName>
    </submittedName>
</protein>
<feature type="region of interest" description="Disordered" evidence="1">
    <location>
        <begin position="368"/>
        <end position="415"/>
    </location>
</feature>
<feature type="compositionally biased region" description="Low complexity" evidence="1">
    <location>
        <begin position="310"/>
        <end position="326"/>
    </location>
</feature>
<feature type="compositionally biased region" description="Basic and acidic residues" evidence="1">
    <location>
        <begin position="167"/>
        <end position="177"/>
    </location>
</feature>
<feature type="compositionally biased region" description="Low complexity" evidence="1">
    <location>
        <begin position="787"/>
        <end position="804"/>
    </location>
</feature>
<feature type="compositionally biased region" description="Acidic residues" evidence="1">
    <location>
        <begin position="853"/>
        <end position="863"/>
    </location>
</feature>
<feature type="compositionally biased region" description="Basic residues" evidence="1">
    <location>
        <begin position="110"/>
        <end position="125"/>
    </location>
</feature>
<comment type="caution">
    <text evidence="2">The sequence shown here is derived from an EMBL/GenBank/DDBJ whole genome shotgun (WGS) entry which is preliminary data.</text>
</comment>
<feature type="region of interest" description="Disordered" evidence="1">
    <location>
        <begin position="779"/>
        <end position="1010"/>
    </location>
</feature>
<feature type="compositionally biased region" description="Polar residues" evidence="1">
    <location>
        <begin position="372"/>
        <end position="387"/>
    </location>
</feature>
<feature type="compositionally biased region" description="Low complexity" evidence="1">
    <location>
        <begin position="185"/>
        <end position="194"/>
    </location>
</feature>
<accession>A0ABN7J3Q9</accession>
<feature type="compositionally biased region" description="Low complexity" evidence="1">
    <location>
        <begin position="876"/>
        <end position="889"/>
    </location>
</feature>
<feature type="region of interest" description="Disordered" evidence="1">
    <location>
        <begin position="1045"/>
        <end position="1082"/>
    </location>
</feature>
<proteinExistence type="predicted"/>
<feature type="compositionally biased region" description="Low complexity" evidence="1">
    <location>
        <begin position="1056"/>
        <end position="1072"/>
    </location>
</feature>
<feature type="region of interest" description="Disordered" evidence="1">
    <location>
        <begin position="1"/>
        <end position="22"/>
    </location>
</feature>
<dbReference type="EMBL" id="CAJHJG010004951">
    <property type="protein sequence ID" value="CAD6946331.1"/>
    <property type="molecule type" value="Genomic_DNA"/>
</dbReference>
<feature type="compositionally biased region" description="Pro residues" evidence="1">
    <location>
        <begin position="805"/>
        <end position="819"/>
    </location>
</feature>
<keyword evidence="3" id="KW-1185">Reference proteome</keyword>
<evidence type="ECO:0000256" key="1">
    <source>
        <dbReference type="SAM" id="MobiDB-lite"/>
    </source>
</evidence>
<feature type="region of interest" description="Disordered" evidence="1">
    <location>
        <begin position="40"/>
        <end position="71"/>
    </location>
</feature>
<feature type="compositionally biased region" description="Polar residues" evidence="1">
    <location>
        <begin position="821"/>
        <end position="832"/>
    </location>
</feature>
<organism evidence="2 3">
    <name type="scientific">Tilletia caries</name>
    <name type="common">wheat bunt fungus</name>
    <dbReference type="NCBI Taxonomy" id="13290"/>
    <lineage>
        <taxon>Eukaryota</taxon>
        <taxon>Fungi</taxon>
        <taxon>Dikarya</taxon>
        <taxon>Basidiomycota</taxon>
        <taxon>Ustilaginomycotina</taxon>
        <taxon>Exobasidiomycetes</taxon>
        <taxon>Tilletiales</taxon>
        <taxon>Tilletiaceae</taxon>
        <taxon>Tilletia</taxon>
    </lineage>
</organism>
<feature type="compositionally biased region" description="Polar residues" evidence="1">
    <location>
        <begin position="286"/>
        <end position="306"/>
    </location>
</feature>
<dbReference type="Proteomes" id="UP000836402">
    <property type="component" value="Unassembled WGS sequence"/>
</dbReference>
<evidence type="ECO:0000313" key="2">
    <source>
        <dbReference type="EMBL" id="CAD6946331.1"/>
    </source>
</evidence>
<feature type="compositionally biased region" description="Polar residues" evidence="1">
    <location>
        <begin position="969"/>
        <end position="978"/>
    </location>
</feature>
<reference evidence="2" key="1">
    <citation type="submission" date="2020-10" db="EMBL/GenBank/DDBJ databases">
        <authorList>
            <person name="Sedaghatjoo S."/>
        </authorList>
    </citation>
    <scope>NUCLEOTIDE SEQUENCE</scope>
    <source>
        <strain evidence="2">AZH3</strain>
    </source>
</reference>
<feature type="compositionally biased region" description="Low complexity" evidence="1">
    <location>
        <begin position="48"/>
        <end position="71"/>
    </location>
</feature>
<gene>
    <name evidence="2" type="ORF">JKIAZH3_G4397</name>
</gene>
<name>A0ABN7J3Q9_9BASI</name>
<evidence type="ECO:0000313" key="3">
    <source>
        <dbReference type="Proteomes" id="UP000836402"/>
    </source>
</evidence>
<feature type="compositionally biased region" description="Basic and acidic residues" evidence="1">
    <location>
        <begin position="86"/>
        <end position="96"/>
    </location>
</feature>
<feature type="compositionally biased region" description="Low complexity" evidence="1">
    <location>
        <begin position="138"/>
        <end position="148"/>
    </location>
</feature>
<sequence length="1147" mass="123059">MPPISSLFADSPHQVLTSSPTAARRKTTILSGTRLFKAGNSSEVITPSSSRSFGSSQFRETAASTSFNPNSASSSLVSVAKALHDHPEDDGKETIGKHSGIGLPSTPQRKASHTILRRILQRPFRHKDVLSPSPTPSPSTDALSSDSAGNILLPTRPSLTDGNNLHKMTERAAEDNKRSHRYTWTSSPPSTPTTRMGGDHTSIRYDSNVPSAPRKIQNLESAEALFTRYFHHAERHSTGSALMLSTPIAPSNSIASRRVTFIANDLGDSDSSDSQSQHSAIGALRGNQSADTSQQLGPLKGSSVTQKKPAATSSSSLRAAATSAAADKSGTNAPPARLSRFIPRSLRSWGSRLSISSVAVRDEGKVLGASGSERTQSMQVPTSSTLPQLLEDGPSAINTNADPTHDDPQHSPGHNINPDLLREAAEFMARFNADFEDAASEESSVVEAIAAEPVVERSKSSQSLLERLIGAHRLSMSKSTRSLKALQRGTAVGTGAARMTVPTTAATLAATAAPVAVAAAAITETCETTDDAVLSTPRQHTEGAFEHQAAAQPSPLDASCHGYQPLPVQHDSHPNISAWLHAVAQANFMERYDLELSVRGTENEVARAELIVQEERLPHPGACSFFRLSTTDGAEEGLTWCQIQSLPISTDAGSTAVGGSDVDADSDGCSDIDERFRNALDEHEDTDPASAATAVFPDVVSRLGDLEVQLTYREERFKDLLSNDCDRGSALWEIRDRLDAQDSRFLQAYPSPKKLYQAISNRCLSLFRKGEAVRPAEGRYRVPGRALPQPLSLPQAKPQLKPQPKLKPQPQTQPKPELQPGPSQSSPSTNSNRLKRHVGPVVYSEFSSTESDSTSDDEEIDDYVENRSPAEGSSFSRRQPSRNNQPRNSASARIEPALRTESAVDPSKSRTSHSPLSRRQTTSRKGKERLVESSSASDVDVTSHIDAQPHKKIRVIGSFGGSDSDLEDSGTSAQSTPQPECIAKTSLAARVASTGAQRTPTKSRRGTREDKVRLADGTCVSRDLVQAFVQLAPNTTSVIEEALDELSATSSPPLGASSRTASSSDPNSSSRSTNHHPAPTGVSLDVLQPWIRAHLALQGNTSMPENANKRFKVDRMTELVVLSLVENEELVELEGGLYAKRSASSRT</sequence>
<feature type="region of interest" description="Disordered" evidence="1">
    <location>
        <begin position="86"/>
        <end position="209"/>
    </location>
</feature>
<feature type="region of interest" description="Disordered" evidence="1">
    <location>
        <begin position="267"/>
        <end position="337"/>
    </location>
</feature>